<dbReference type="Proteomes" id="UP001165069">
    <property type="component" value="Unassembled WGS sequence"/>
</dbReference>
<evidence type="ECO:0000313" key="2">
    <source>
        <dbReference type="EMBL" id="GLH74905.1"/>
    </source>
</evidence>
<proteinExistence type="predicted"/>
<accession>A0ABQ5QJ57</accession>
<feature type="transmembrane region" description="Helical" evidence="1">
    <location>
        <begin position="13"/>
        <end position="34"/>
    </location>
</feature>
<evidence type="ECO:0000313" key="3">
    <source>
        <dbReference type="Proteomes" id="UP001165069"/>
    </source>
</evidence>
<organism evidence="2 3">
    <name type="scientific">Geothrix limicola</name>
    <dbReference type="NCBI Taxonomy" id="2927978"/>
    <lineage>
        <taxon>Bacteria</taxon>
        <taxon>Pseudomonadati</taxon>
        <taxon>Acidobacteriota</taxon>
        <taxon>Holophagae</taxon>
        <taxon>Holophagales</taxon>
        <taxon>Holophagaceae</taxon>
        <taxon>Geothrix</taxon>
    </lineage>
</organism>
<dbReference type="RefSeq" id="WP_285577720.1">
    <property type="nucleotide sequence ID" value="NZ_BSDE01000009.1"/>
</dbReference>
<name>A0ABQ5QJ57_9BACT</name>
<sequence length="308" mass="35204">MIPFRKFTNSQKITLWVGGIGAILTFIPICINLYQLGASHREFVRQNDKLLYDRGAEALKSIHQAYGELLSILANPDFGVPTSIYDPAYQKIGEATFKLGEFNQDLARLTDQRKVQAGEEVYSWAQVMLVKASLHRQRIESVEKATTELVSCQKREGAFYSRLQRELNDNIEELIRSENELYFSLRDFDLEALGAVEQGVNISFKEALSLAPVPSMYEQYARRQVLMTKAKAYRFKASEASFVIARVRAYTDPEYLSHDQSTLSRDTAFYRKLQVMNKFIVDALKKNPKLNQSLPPHMRLNDGEAASR</sequence>
<evidence type="ECO:0000256" key="1">
    <source>
        <dbReference type="SAM" id="Phobius"/>
    </source>
</evidence>
<dbReference type="EMBL" id="BSDE01000009">
    <property type="protein sequence ID" value="GLH74905.1"/>
    <property type="molecule type" value="Genomic_DNA"/>
</dbReference>
<keyword evidence="1" id="KW-0472">Membrane</keyword>
<keyword evidence="1" id="KW-1133">Transmembrane helix</keyword>
<gene>
    <name evidence="2" type="ORF">GETHLI_34070</name>
</gene>
<keyword evidence="1" id="KW-0812">Transmembrane</keyword>
<protein>
    <submittedName>
        <fullName evidence="2">Uncharacterized protein</fullName>
    </submittedName>
</protein>
<keyword evidence="3" id="KW-1185">Reference proteome</keyword>
<comment type="caution">
    <text evidence="2">The sequence shown here is derived from an EMBL/GenBank/DDBJ whole genome shotgun (WGS) entry which is preliminary data.</text>
</comment>
<reference evidence="2 3" key="1">
    <citation type="journal article" date="2023" name="Antonie Van Leeuwenhoek">
        <title>Mesoterricola silvestris gen. nov., sp. nov., Mesoterricola sediminis sp. nov., Geothrix oryzae sp. nov., Geothrix edaphica sp. nov., Geothrix rubra sp. nov., and Geothrix limicola sp. nov., six novel members of Acidobacteriota isolated from soils.</title>
        <authorList>
            <person name="Itoh H."/>
            <person name="Sugisawa Y."/>
            <person name="Mise K."/>
            <person name="Xu Z."/>
            <person name="Kuniyasu M."/>
            <person name="Ushijima N."/>
            <person name="Kawano K."/>
            <person name="Kobayashi E."/>
            <person name="Shiratori Y."/>
            <person name="Masuda Y."/>
            <person name="Senoo K."/>
        </authorList>
    </citation>
    <scope>NUCLEOTIDE SEQUENCE [LARGE SCALE GENOMIC DNA]</scope>
    <source>
        <strain evidence="2 3">Red804</strain>
    </source>
</reference>